<organism evidence="4 5">
    <name type="scientific">Peronospora effusa</name>
    <dbReference type="NCBI Taxonomy" id="542832"/>
    <lineage>
        <taxon>Eukaryota</taxon>
        <taxon>Sar</taxon>
        <taxon>Stramenopiles</taxon>
        <taxon>Oomycota</taxon>
        <taxon>Peronosporomycetes</taxon>
        <taxon>Peronosporales</taxon>
        <taxon>Peronosporaceae</taxon>
        <taxon>Peronospora</taxon>
    </lineage>
</organism>
<name>A0A425C8Z5_9STRA</name>
<evidence type="ECO:0000256" key="1">
    <source>
        <dbReference type="ARBA" id="ARBA00010918"/>
    </source>
</evidence>
<accession>A0A425C8Z5</accession>
<comment type="similarity">
    <text evidence="1">Belongs to the peptidase M28 family.</text>
</comment>
<dbReference type="InterPro" id="IPR053973">
    <property type="entry name" value="ERMP1-like_C"/>
</dbReference>
<evidence type="ECO:0000259" key="3">
    <source>
        <dbReference type="Pfam" id="PF22248"/>
    </source>
</evidence>
<dbReference type="Proteomes" id="UP000286097">
    <property type="component" value="Unassembled WGS sequence"/>
</dbReference>
<feature type="region of interest" description="Disordered" evidence="2">
    <location>
        <begin position="49"/>
        <end position="73"/>
    </location>
</feature>
<dbReference type="Pfam" id="PF22248">
    <property type="entry name" value="ERMP1_C"/>
    <property type="match status" value="1"/>
</dbReference>
<feature type="compositionally biased region" description="Basic and acidic residues" evidence="2">
    <location>
        <begin position="61"/>
        <end position="73"/>
    </location>
</feature>
<gene>
    <name evidence="4" type="ORF">DD237_003777</name>
</gene>
<dbReference type="OrthoDB" id="76293at2759"/>
<reference evidence="4 5" key="1">
    <citation type="submission" date="2018-06" db="EMBL/GenBank/DDBJ databases">
        <title>Comparative genomics of downy mildews reveals potential adaptations to biotrophy.</title>
        <authorList>
            <person name="Fletcher K."/>
            <person name="Klosterman S.J."/>
            <person name="Derevnina L."/>
            <person name="Martin F."/>
            <person name="Koike S."/>
            <person name="Reyes Chin-Wo S."/>
            <person name="Mou B."/>
            <person name="Michelmore R."/>
        </authorList>
    </citation>
    <scope>NUCLEOTIDE SEQUENCE [LARGE SCALE GENOMIC DNA]</scope>
    <source>
        <strain evidence="4 5">R13</strain>
    </source>
</reference>
<sequence>MFDCSNPYSDICPKRLMLQHVQREVRLPNGNVHTDSGLWIKSLDFRGPDPTKSKLASTQWKDARMHRAPEELH</sequence>
<evidence type="ECO:0000313" key="5">
    <source>
        <dbReference type="Proteomes" id="UP000286097"/>
    </source>
</evidence>
<protein>
    <recommendedName>
        <fullName evidence="3">Endoplasmic reticulum metallopeptidase 1-like C-terminal domain-containing protein</fullName>
    </recommendedName>
</protein>
<evidence type="ECO:0000313" key="4">
    <source>
        <dbReference type="EMBL" id="RQM13489.1"/>
    </source>
</evidence>
<dbReference type="EMBL" id="QKXF01000254">
    <property type="protein sequence ID" value="RQM13489.1"/>
    <property type="molecule type" value="Genomic_DNA"/>
</dbReference>
<proteinExistence type="inferred from homology"/>
<feature type="domain" description="Endoplasmic reticulum metallopeptidase 1-like C-terminal" evidence="3">
    <location>
        <begin position="13"/>
        <end position="59"/>
    </location>
</feature>
<evidence type="ECO:0000256" key="2">
    <source>
        <dbReference type="SAM" id="MobiDB-lite"/>
    </source>
</evidence>
<comment type="caution">
    <text evidence="4">The sequence shown here is derived from an EMBL/GenBank/DDBJ whole genome shotgun (WGS) entry which is preliminary data.</text>
</comment>
<dbReference type="AlphaFoldDB" id="A0A425C8Z5"/>
<dbReference type="VEuPathDB" id="FungiDB:DD237_003777"/>